<dbReference type="GO" id="GO:0003697">
    <property type="term" value="F:single-stranded DNA binding"/>
    <property type="evidence" value="ECO:0007669"/>
    <property type="project" value="InterPro"/>
</dbReference>
<evidence type="ECO:0000256" key="1">
    <source>
        <dbReference type="ARBA" id="ARBA00023125"/>
    </source>
</evidence>
<dbReference type="SUPFAM" id="SSF50249">
    <property type="entry name" value="Nucleic acid-binding proteins"/>
    <property type="match status" value="1"/>
</dbReference>
<dbReference type="STRING" id="400772.RR49_02490"/>
<proteinExistence type="predicted"/>
<comment type="caution">
    <text evidence="5">The sequence shown here is derived from an EMBL/GenBank/DDBJ whole genome shotgun (WGS) entry which is preliminary data.</text>
</comment>
<dbReference type="CDD" id="cd04496">
    <property type="entry name" value="SSB_OBF"/>
    <property type="match status" value="1"/>
</dbReference>
<dbReference type="PANTHER" id="PTHR10302">
    <property type="entry name" value="SINGLE-STRANDED DNA-BINDING PROTEIN"/>
    <property type="match status" value="1"/>
</dbReference>
<organism evidence="5 6">
    <name type="scientific">Microbacterium ginsengisoli</name>
    <dbReference type="NCBI Taxonomy" id="400772"/>
    <lineage>
        <taxon>Bacteria</taxon>
        <taxon>Bacillati</taxon>
        <taxon>Actinomycetota</taxon>
        <taxon>Actinomycetes</taxon>
        <taxon>Micrococcales</taxon>
        <taxon>Microbacteriaceae</taxon>
        <taxon>Microbacterium</taxon>
    </lineage>
</organism>
<dbReference type="NCBIfam" id="TIGR00621">
    <property type="entry name" value="ssb"/>
    <property type="match status" value="1"/>
</dbReference>
<gene>
    <name evidence="5" type="primary">ssb1</name>
    <name evidence="5" type="ORF">RR49_02490</name>
</gene>
<evidence type="ECO:0000313" key="5">
    <source>
        <dbReference type="EMBL" id="KJL35269.1"/>
    </source>
</evidence>
<sequence>MSEHITVIGNVAGIPERRTVADGLTVTTLRLAATDRRYDRQRQAWIDGDTNWYTVSAFRALGDHAHGSLQKGDRVIVHGRLRLREWDNGTRKGVSPEIEADAIGHDLRWGTTSFMRDHVAAAVEGAPDDSESSWALPGDESAGAPSREPVGDNVATPF</sequence>
<reference evidence="5 6" key="1">
    <citation type="submission" date="2015-02" db="EMBL/GenBank/DDBJ databases">
        <title>Draft genome sequences of ten Microbacterium spp. with emphasis on heavy metal contaminated environments.</title>
        <authorList>
            <person name="Corretto E."/>
        </authorList>
    </citation>
    <scope>NUCLEOTIDE SEQUENCE [LARGE SCALE GENOMIC DNA]</scope>
    <source>
        <strain evidence="5 6">DSM 18659</strain>
    </source>
</reference>
<feature type="region of interest" description="Disordered" evidence="4">
    <location>
        <begin position="124"/>
        <end position="158"/>
    </location>
</feature>
<dbReference type="PROSITE" id="PS50935">
    <property type="entry name" value="SSB"/>
    <property type="match status" value="1"/>
</dbReference>
<dbReference type="PANTHER" id="PTHR10302:SF0">
    <property type="entry name" value="SINGLE-STRANDED DNA-BINDING PROTEIN, MITOCHONDRIAL"/>
    <property type="match status" value="1"/>
</dbReference>
<dbReference type="InterPro" id="IPR012340">
    <property type="entry name" value="NA-bd_OB-fold"/>
</dbReference>
<evidence type="ECO:0000256" key="4">
    <source>
        <dbReference type="SAM" id="MobiDB-lite"/>
    </source>
</evidence>
<name>A0A0F0LRE6_9MICO</name>
<dbReference type="Proteomes" id="UP000033451">
    <property type="component" value="Unassembled WGS sequence"/>
</dbReference>
<accession>A0A0F0LRE6</accession>
<dbReference type="EMBL" id="JYIY01000079">
    <property type="protein sequence ID" value="KJL35269.1"/>
    <property type="molecule type" value="Genomic_DNA"/>
</dbReference>
<dbReference type="GO" id="GO:0006260">
    <property type="term" value="P:DNA replication"/>
    <property type="evidence" value="ECO:0007669"/>
    <property type="project" value="InterPro"/>
</dbReference>
<protein>
    <recommendedName>
        <fullName evidence="3">Single-stranded DNA-binding protein</fullName>
    </recommendedName>
</protein>
<dbReference type="InterPro" id="IPR011344">
    <property type="entry name" value="ssDNA-bd"/>
</dbReference>
<keyword evidence="1 2" id="KW-0238">DNA-binding</keyword>
<dbReference type="RefSeq" id="WP_045248396.1">
    <property type="nucleotide sequence ID" value="NZ_JYIY01000079.1"/>
</dbReference>
<dbReference type="InterPro" id="IPR000424">
    <property type="entry name" value="Primosome_PriB/ssb"/>
</dbReference>
<dbReference type="AlphaFoldDB" id="A0A0F0LRE6"/>
<dbReference type="Pfam" id="PF00436">
    <property type="entry name" value="SSB"/>
    <property type="match status" value="1"/>
</dbReference>
<evidence type="ECO:0000256" key="2">
    <source>
        <dbReference type="PROSITE-ProRule" id="PRU00252"/>
    </source>
</evidence>
<dbReference type="GO" id="GO:0009295">
    <property type="term" value="C:nucleoid"/>
    <property type="evidence" value="ECO:0007669"/>
    <property type="project" value="TreeGrafter"/>
</dbReference>
<keyword evidence="6" id="KW-1185">Reference proteome</keyword>
<dbReference type="PATRIC" id="fig|400772.4.peg.2501"/>
<evidence type="ECO:0000313" key="6">
    <source>
        <dbReference type="Proteomes" id="UP000033451"/>
    </source>
</evidence>
<dbReference type="Gene3D" id="2.40.50.140">
    <property type="entry name" value="Nucleic acid-binding proteins"/>
    <property type="match status" value="1"/>
</dbReference>
<evidence type="ECO:0000256" key="3">
    <source>
        <dbReference type="RuleBase" id="RU000524"/>
    </source>
</evidence>